<reference evidence="1 2" key="1">
    <citation type="submission" date="2018-02" db="EMBL/GenBank/DDBJ databases">
        <title>Comparative genomes isolates from brazilian mangrove.</title>
        <authorList>
            <person name="Araujo J.E."/>
            <person name="Taketani R.G."/>
            <person name="Silva M.C.P."/>
            <person name="Loureco M.V."/>
            <person name="Andreote F.D."/>
        </authorList>
    </citation>
    <scope>NUCLEOTIDE SEQUENCE [LARGE SCALE GENOMIC DNA]</scope>
    <source>
        <strain evidence="1 2">NAP PRIS-MGV</strain>
    </source>
</reference>
<protein>
    <submittedName>
        <fullName evidence="1">Uncharacterized protein</fullName>
    </submittedName>
</protein>
<dbReference type="OrthoDB" id="9989415at2"/>
<accession>A0A2S8FLS0</accession>
<name>A0A2S8FLS0_9BACT</name>
<evidence type="ECO:0000313" key="2">
    <source>
        <dbReference type="Proteomes" id="UP000239388"/>
    </source>
</evidence>
<dbReference type="RefSeq" id="WP_105356305.1">
    <property type="nucleotide sequence ID" value="NZ_PUIB01000018.1"/>
</dbReference>
<sequence>MLFSVSIIRTLYWAFSFILVIALLPIPSSAEPPANDLWANRNLELAVKLLQDDQVPDYVKDHVRNFSAHELASYGFKQKSLSLIPTEMTPKAAATRTAIASGLAFCGDPEGAFEVAEPLTGNARQRALELIAVERAQVGDVASTRQALAKIEADAIDPAVRDNVREKVAERLSDFGELDEARRLADLIGDQTRRSQLKKRIEDVGRLLSPEEPGYFDQRMQSFLKRDLSDESMRYLRAFTQAEVAGSEGNVDFAREQLQKALSLDHDRLKGLLRIGAIAEKAGIQDLAQTCFRRILTIYLVEKQDIPRMDSLSLFWITERQWKSVGRTLPAEEIQKAIQQAHEMKNMEELVAILFVSLSNAADEETVEKEYQTLDTTYQRWLTSLRMLNRN</sequence>
<dbReference type="EMBL" id="PUIB01000018">
    <property type="protein sequence ID" value="PQO33113.1"/>
    <property type="molecule type" value="Genomic_DNA"/>
</dbReference>
<dbReference type="InterPro" id="IPR011990">
    <property type="entry name" value="TPR-like_helical_dom_sf"/>
</dbReference>
<evidence type="ECO:0000313" key="1">
    <source>
        <dbReference type="EMBL" id="PQO33113.1"/>
    </source>
</evidence>
<dbReference type="AlphaFoldDB" id="A0A2S8FLS0"/>
<dbReference type="Gene3D" id="1.25.40.10">
    <property type="entry name" value="Tetratricopeptide repeat domain"/>
    <property type="match status" value="1"/>
</dbReference>
<organism evidence="1 2">
    <name type="scientific">Blastopirellula marina</name>
    <dbReference type="NCBI Taxonomy" id="124"/>
    <lineage>
        <taxon>Bacteria</taxon>
        <taxon>Pseudomonadati</taxon>
        <taxon>Planctomycetota</taxon>
        <taxon>Planctomycetia</taxon>
        <taxon>Pirellulales</taxon>
        <taxon>Pirellulaceae</taxon>
        <taxon>Blastopirellula</taxon>
    </lineage>
</organism>
<dbReference type="SUPFAM" id="SSF48452">
    <property type="entry name" value="TPR-like"/>
    <property type="match status" value="1"/>
</dbReference>
<proteinExistence type="predicted"/>
<gene>
    <name evidence="1" type="ORF">C5Y98_18455</name>
</gene>
<dbReference type="Proteomes" id="UP000239388">
    <property type="component" value="Unassembled WGS sequence"/>
</dbReference>
<comment type="caution">
    <text evidence="1">The sequence shown here is derived from an EMBL/GenBank/DDBJ whole genome shotgun (WGS) entry which is preliminary data.</text>
</comment>